<dbReference type="EMBL" id="CM056744">
    <property type="protein sequence ID" value="KAJ8665877.1"/>
    <property type="molecule type" value="Genomic_DNA"/>
</dbReference>
<dbReference type="Proteomes" id="UP001239111">
    <property type="component" value="Chromosome 4"/>
</dbReference>
<name>A0ACC2N6D9_9HYME</name>
<evidence type="ECO:0000313" key="2">
    <source>
        <dbReference type="Proteomes" id="UP001239111"/>
    </source>
</evidence>
<organism evidence="1 2">
    <name type="scientific">Eretmocerus hayati</name>
    <dbReference type="NCBI Taxonomy" id="131215"/>
    <lineage>
        <taxon>Eukaryota</taxon>
        <taxon>Metazoa</taxon>
        <taxon>Ecdysozoa</taxon>
        <taxon>Arthropoda</taxon>
        <taxon>Hexapoda</taxon>
        <taxon>Insecta</taxon>
        <taxon>Pterygota</taxon>
        <taxon>Neoptera</taxon>
        <taxon>Endopterygota</taxon>
        <taxon>Hymenoptera</taxon>
        <taxon>Apocrita</taxon>
        <taxon>Proctotrupomorpha</taxon>
        <taxon>Chalcidoidea</taxon>
        <taxon>Aphelinidae</taxon>
        <taxon>Aphelininae</taxon>
        <taxon>Eretmocerus</taxon>
    </lineage>
</organism>
<reference evidence="1" key="1">
    <citation type="submission" date="2023-04" db="EMBL/GenBank/DDBJ databases">
        <title>A chromosome-level genome assembly of the parasitoid wasp Eretmocerus hayati.</title>
        <authorList>
            <person name="Zhong Y."/>
            <person name="Liu S."/>
            <person name="Liu Y."/>
        </authorList>
    </citation>
    <scope>NUCLEOTIDE SEQUENCE</scope>
    <source>
        <strain evidence="1">ZJU_SS_LIU_2023</strain>
    </source>
</reference>
<sequence length="226" mass="26394">MQKKLPLLTILPAPSTTEVDTVSQYFAESNKKKFYKKINYCSHCVGMFSRIDRHMLSAHQDLQEIQQILFLPVRTTGILSEEQKERLILIERMRFRMNHVWNNDRVKNPTGIILTCRRRRRIQATSKQGIEQEDAAEDNDTPREVKKSSKFVPVRVPCQFCFGWFAAQSLTQHIRNKLPEMINAHAKARITLLDVMSQIPSTTTREQGSRLLRKDLVKWQRTRLGS</sequence>
<proteinExistence type="predicted"/>
<keyword evidence="2" id="KW-1185">Reference proteome</keyword>
<accession>A0ACC2N6D9</accession>
<comment type="caution">
    <text evidence="1">The sequence shown here is derived from an EMBL/GenBank/DDBJ whole genome shotgun (WGS) entry which is preliminary data.</text>
</comment>
<gene>
    <name evidence="1" type="ORF">QAD02_007539</name>
</gene>
<protein>
    <submittedName>
        <fullName evidence="1">Uncharacterized protein</fullName>
    </submittedName>
</protein>
<evidence type="ECO:0000313" key="1">
    <source>
        <dbReference type="EMBL" id="KAJ8665877.1"/>
    </source>
</evidence>